<evidence type="ECO:0000313" key="6">
    <source>
        <dbReference type="Proteomes" id="UP000001877"/>
    </source>
</evidence>
<proteinExistence type="predicted"/>
<protein>
    <submittedName>
        <fullName evidence="5">Probable transcriptional regulator</fullName>
    </submittedName>
</protein>
<evidence type="ECO:0000256" key="2">
    <source>
        <dbReference type="ARBA" id="ARBA00023125"/>
    </source>
</evidence>
<sequence length="298" mass="34184">MLYLISKKNNYGSYGFRFQDDSRNETANIWSIGWQRQTSANYDWDGLNRSDVGTYVFQYTISGSGRLDIGEKSYPLRAGKTFLVEVPSCHRYYFSGESDHWEFVYITLVGSQATECWEYIQANGGPVLSIPPEAKLVQLLLKIYQEVCEKRVTDLYCSSAKAYEFVMECYRFMKNIDNPSKQVPDRISEAVCFIQAHYKETISLGDIANAAGLSRYYLINLFREYLNTTPLQYITKLRIEKAMDLLTQTNLSVNDIALAIGYANANYFNKVFKKLIGTSPGQFRECKNSLPTTHILIE</sequence>
<dbReference type="Pfam" id="PF12833">
    <property type="entry name" value="HTH_18"/>
    <property type="match status" value="1"/>
</dbReference>
<dbReference type="InterPro" id="IPR009057">
    <property type="entry name" value="Homeodomain-like_sf"/>
</dbReference>
<dbReference type="InterPro" id="IPR037923">
    <property type="entry name" value="HTH-like"/>
</dbReference>
<name>C0ZDD0_BREBN</name>
<dbReference type="Gene3D" id="2.60.120.280">
    <property type="entry name" value="Regulatory protein AraC"/>
    <property type="match status" value="1"/>
</dbReference>
<dbReference type="PANTHER" id="PTHR43280">
    <property type="entry name" value="ARAC-FAMILY TRANSCRIPTIONAL REGULATOR"/>
    <property type="match status" value="1"/>
</dbReference>
<dbReference type="KEGG" id="bbe:BBR47_28120"/>
<gene>
    <name evidence="5" type="ordered locus">BBR47_28120</name>
</gene>
<dbReference type="HOGENOM" id="CLU_000445_88_6_9"/>
<dbReference type="Proteomes" id="UP000001877">
    <property type="component" value="Chromosome"/>
</dbReference>
<dbReference type="GO" id="GO:0003700">
    <property type="term" value="F:DNA-binding transcription factor activity"/>
    <property type="evidence" value="ECO:0007669"/>
    <property type="project" value="InterPro"/>
</dbReference>
<dbReference type="AlphaFoldDB" id="C0ZDD0"/>
<dbReference type="PRINTS" id="PR00032">
    <property type="entry name" value="HTHARAC"/>
</dbReference>
<dbReference type="InterPro" id="IPR018062">
    <property type="entry name" value="HTH_AraC-typ_CS"/>
</dbReference>
<evidence type="ECO:0000259" key="4">
    <source>
        <dbReference type="PROSITE" id="PS01124"/>
    </source>
</evidence>
<dbReference type="Pfam" id="PF02311">
    <property type="entry name" value="AraC_binding"/>
    <property type="match status" value="1"/>
</dbReference>
<dbReference type="InterPro" id="IPR020449">
    <property type="entry name" value="Tscrpt_reg_AraC-type_HTH"/>
</dbReference>
<dbReference type="GO" id="GO:0043565">
    <property type="term" value="F:sequence-specific DNA binding"/>
    <property type="evidence" value="ECO:0007669"/>
    <property type="project" value="InterPro"/>
</dbReference>
<keyword evidence="1" id="KW-0805">Transcription regulation</keyword>
<reference evidence="5 6" key="1">
    <citation type="submission" date="2005-03" db="EMBL/GenBank/DDBJ databases">
        <title>Brevibacillus brevis strain 47, complete genome.</title>
        <authorList>
            <person name="Hosoyama A."/>
            <person name="Yamada R."/>
            <person name="Hongo Y."/>
            <person name="Terui Y."/>
            <person name="Ankai A."/>
            <person name="Masuyama W."/>
            <person name="Sekiguchi M."/>
            <person name="Takeda T."/>
            <person name="Asano K."/>
            <person name="Ohji S."/>
            <person name="Ichikawa N."/>
            <person name="Narita S."/>
            <person name="Aoki N."/>
            <person name="Miura H."/>
            <person name="Matsushita S."/>
            <person name="Sekigawa T."/>
            <person name="Yamagata H."/>
            <person name="Yoshikawa H."/>
            <person name="Udaka S."/>
            <person name="Tanikawa S."/>
            <person name="Fujita N."/>
        </authorList>
    </citation>
    <scope>NUCLEOTIDE SEQUENCE [LARGE SCALE GENOMIC DNA]</scope>
    <source>
        <strain evidence="6">47 / JCM 6285 / NBRC 100599</strain>
    </source>
</reference>
<dbReference type="EMBL" id="AP008955">
    <property type="protein sequence ID" value="BAH43789.1"/>
    <property type="molecule type" value="Genomic_DNA"/>
</dbReference>
<dbReference type="PROSITE" id="PS00041">
    <property type="entry name" value="HTH_ARAC_FAMILY_1"/>
    <property type="match status" value="1"/>
</dbReference>
<keyword evidence="3" id="KW-0804">Transcription</keyword>
<feature type="domain" description="HTH araC/xylS-type" evidence="4">
    <location>
        <begin position="188"/>
        <end position="286"/>
    </location>
</feature>
<dbReference type="SUPFAM" id="SSF46689">
    <property type="entry name" value="Homeodomain-like"/>
    <property type="match status" value="2"/>
</dbReference>
<dbReference type="InterPro" id="IPR018060">
    <property type="entry name" value="HTH_AraC"/>
</dbReference>
<dbReference type="eggNOG" id="COG2207">
    <property type="taxonomic scope" value="Bacteria"/>
</dbReference>
<evidence type="ECO:0000256" key="1">
    <source>
        <dbReference type="ARBA" id="ARBA00023015"/>
    </source>
</evidence>
<dbReference type="Gene3D" id="1.10.10.60">
    <property type="entry name" value="Homeodomain-like"/>
    <property type="match status" value="2"/>
</dbReference>
<dbReference type="RefSeq" id="WP_015891109.1">
    <property type="nucleotide sequence ID" value="NC_012491.1"/>
</dbReference>
<dbReference type="STRING" id="358681.BBR47_28120"/>
<evidence type="ECO:0000256" key="3">
    <source>
        <dbReference type="ARBA" id="ARBA00023163"/>
    </source>
</evidence>
<keyword evidence="6" id="KW-1185">Reference proteome</keyword>
<evidence type="ECO:0000313" key="5">
    <source>
        <dbReference type="EMBL" id="BAH43789.1"/>
    </source>
</evidence>
<dbReference type="SMART" id="SM00342">
    <property type="entry name" value="HTH_ARAC"/>
    <property type="match status" value="1"/>
</dbReference>
<keyword evidence="2" id="KW-0238">DNA-binding</keyword>
<organism evidence="5 6">
    <name type="scientific">Brevibacillus brevis (strain 47 / JCM 6285 / NBRC 100599)</name>
    <dbReference type="NCBI Taxonomy" id="358681"/>
    <lineage>
        <taxon>Bacteria</taxon>
        <taxon>Bacillati</taxon>
        <taxon>Bacillota</taxon>
        <taxon>Bacilli</taxon>
        <taxon>Bacillales</taxon>
        <taxon>Paenibacillaceae</taxon>
        <taxon>Brevibacillus</taxon>
    </lineage>
</organism>
<dbReference type="PANTHER" id="PTHR43280:SF28">
    <property type="entry name" value="HTH-TYPE TRANSCRIPTIONAL ACTIVATOR RHAS"/>
    <property type="match status" value="1"/>
</dbReference>
<dbReference type="InterPro" id="IPR003313">
    <property type="entry name" value="AraC-bd"/>
</dbReference>
<dbReference type="SUPFAM" id="SSF51215">
    <property type="entry name" value="Regulatory protein AraC"/>
    <property type="match status" value="1"/>
</dbReference>
<dbReference type="PROSITE" id="PS01124">
    <property type="entry name" value="HTH_ARAC_FAMILY_2"/>
    <property type="match status" value="1"/>
</dbReference>
<accession>C0ZDD0</accession>